<comment type="caution">
    <text evidence="1">The sequence shown here is derived from an EMBL/GenBank/DDBJ whole genome shotgun (WGS) entry which is preliminary data.</text>
</comment>
<dbReference type="PATRIC" id="fig|1379739.3.peg.3052"/>
<dbReference type="AlphaFoldDB" id="A0A0D1A131"/>
<evidence type="ECO:0008006" key="3">
    <source>
        <dbReference type="Google" id="ProtNLM"/>
    </source>
</evidence>
<dbReference type="RefSeq" id="WP_043032179.1">
    <property type="nucleotide sequence ID" value="NZ_JXSU01000007.1"/>
</dbReference>
<gene>
    <name evidence="1" type="ORF">N495_13325</name>
</gene>
<dbReference type="HOGENOM" id="CLU_2463574_0_0_9"/>
<evidence type="ECO:0000313" key="2">
    <source>
        <dbReference type="Proteomes" id="UP000032250"/>
    </source>
</evidence>
<protein>
    <recommendedName>
        <fullName evidence="3">Transposase DDE domain-containing protein</fullName>
    </recommendedName>
</protein>
<dbReference type="OrthoDB" id="1878374at2"/>
<reference evidence="1 2" key="1">
    <citation type="submission" date="2014-06" db="EMBL/GenBank/DDBJ databases">
        <title>Genome characterization of distinct group I Clostridium botulinum lineages.</title>
        <authorList>
            <person name="Giordani F."/>
            <person name="Anselmo A."/>
            <person name="Fillo S."/>
            <person name="Palozzi A.M."/>
            <person name="Fortunato A."/>
            <person name="Gentile B."/>
            <person name="Ciammaruconi A."/>
            <person name="Anniballi F."/>
            <person name="De Medici D."/>
            <person name="Lista F."/>
        </authorList>
    </citation>
    <scope>NUCLEOTIDE SEQUENCE [LARGE SCALE GENOMIC DNA]</scope>
    <source>
        <strain evidence="1 2">B2 450</strain>
    </source>
</reference>
<dbReference type="EMBL" id="JXSU01000007">
    <property type="protein sequence ID" value="KIS24508.1"/>
    <property type="molecule type" value="Genomic_DNA"/>
</dbReference>
<organism evidence="1 2">
    <name type="scientific">Clostridium botulinum B2 450</name>
    <dbReference type="NCBI Taxonomy" id="1379739"/>
    <lineage>
        <taxon>Bacteria</taxon>
        <taxon>Bacillati</taxon>
        <taxon>Bacillota</taxon>
        <taxon>Clostridia</taxon>
        <taxon>Eubacteriales</taxon>
        <taxon>Clostridiaceae</taxon>
        <taxon>Clostridium</taxon>
    </lineage>
</organism>
<dbReference type="Proteomes" id="UP000032250">
    <property type="component" value="Unassembled WGS sequence"/>
</dbReference>
<proteinExistence type="predicted"/>
<name>A0A0D1A131_CLOBO</name>
<evidence type="ECO:0000313" key="1">
    <source>
        <dbReference type="EMBL" id="KIS24508.1"/>
    </source>
</evidence>
<sequence>MFLDSGNIHCTNHYSDLLKAILSKYKEQLHNGNLILRTDSGFGSSDNVEKLLLIPKLKFITKGYSSRTARNLAKEIDYSGYLQADKAA</sequence>
<accession>A0A0D1A131</accession>